<evidence type="ECO:0000259" key="2">
    <source>
        <dbReference type="Pfam" id="PF01979"/>
    </source>
</evidence>
<dbReference type="PANTHER" id="PTHR43794:SF11">
    <property type="entry name" value="AMIDOHYDROLASE-RELATED DOMAIN-CONTAINING PROTEIN"/>
    <property type="match status" value="1"/>
</dbReference>
<dbReference type="InterPro" id="IPR006680">
    <property type="entry name" value="Amidohydro-rel"/>
</dbReference>
<dbReference type="OrthoDB" id="3204583at2"/>
<dbReference type="Pfam" id="PF01979">
    <property type="entry name" value="Amidohydro_1"/>
    <property type="match status" value="1"/>
</dbReference>
<dbReference type="Gene3D" id="2.30.40.10">
    <property type="entry name" value="Urease, subunit C, domain 1"/>
    <property type="match status" value="1"/>
</dbReference>
<dbReference type="SUPFAM" id="SSF51556">
    <property type="entry name" value="Metallo-dependent hydrolases"/>
    <property type="match status" value="1"/>
</dbReference>
<dbReference type="RefSeq" id="WP_141872304.1">
    <property type="nucleotide sequence ID" value="NZ_VFOX01000001.1"/>
</dbReference>
<dbReference type="SUPFAM" id="SSF51338">
    <property type="entry name" value="Composite domain of metallo-dependent hydrolases"/>
    <property type="match status" value="2"/>
</dbReference>
<dbReference type="Proteomes" id="UP000317209">
    <property type="component" value="Unassembled WGS sequence"/>
</dbReference>
<evidence type="ECO:0000313" key="4">
    <source>
        <dbReference type="Proteomes" id="UP000317209"/>
    </source>
</evidence>
<evidence type="ECO:0000313" key="3">
    <source>
        <dbReference type="EMBL" id="TQL86452.1"/>
    </source>
</evidence>
<name>A0A543BNQ7_9MICO</name>
<evidence type="ECO:0000256" key="1">
    <source>
        <dbReference type="ARBA" id="ARBA00022801"/>
    </source>
</evidence>
<feature type="domain" description="Amidohydrolase-related" evidence="2">
    <location>
        <begin position="111"/>
        <end position="437"/>
    </location>
</feature>
<dbReference type="InterPro" id="IPR032466">
    <property type="entry name" value="Metal_Hydrolase"/>
</dbReference>
<dbReference type="InterPro" id="IPR011059">
    <property type="entry name" value="Metal-dep_hydrolase_composite"/>
</dbReference>
<comment type="caution">
    <text evidence="3">The sequence shown here is derived from an EMBL/GenBank/DDBJ whole genome shotgun (WGS) entry which is preliminary data.</text>
</comment>
<sequence length="498" mass="53971">MRTLLTADHVLLFDGASHVELRDGAVLVDDGVIAYAGPTVDAPREVDDRIDLGESLLMPGLIDLDALTDIDHLILDSWGSAAQARRLQWSEEYFAHRAHVFDDAERARIREIGLVQLALHGITSYMPIASEVHSAWAESADDLRAMAAFSRRLGLRGFLGPSYRSGVNVITDAGERGIRFAEEEGRAGLADAIGFFDEIDALEDPLLTPVFLPCRIETLTPSLLAETAAAATQRGALVRLHALQGDFERDHILDEHGCTPLDLIEAQGLLNERLIVPHGVFLDVNPRVHGEDRGDLGRLVDAGVSIVHCPLTNARYGSELETFARYRGAGLNIALGTDSFPPDLIRGIDAGVSVAKVQNRDLSAGDLRGYVEAATLGGAHALHRPDLGRIAVGAQADLTAFRLDDVRMGPVEDPLRTLVLGGTARDACLTMVAGRVVMRDGRIEGIDLDAVRADAQVLFEKMRAAYTGRDHLQGSLDDLFPPVFPSAVAGEERFRDER</sequence>
<accession>A0A543BNQ7</accession>
<dbReference type="Gene3D" id="3.20.20.140">
    <property type="entry name" value="Metal-dependent hydrolases"/>
    <property type="match status" value="1"/>
</dbReference>
<keyword evidence="4" id="KW-1185">Reference proteome</keyword>
<protein>
    <submittedName>
        <fullName evidence="3">Cytosine/adenosine deaminase-related metal-dependent hydrolase</fullName>
    </submittedName>
</protein>
<gene>
    <name evidence="3" type="ORF">FB560_2112</name>
</gene>
<dbReference type="AlphaFoldDB" id="A0A543BNQ7"/>
<dbReference type="EMBL" id="VFOX01000001">
    <property type="protein sequence ID" value="TQL86452.1"/>
    <property type="molecule type" value="Genomic_DNA"/>
</dbReference>
<dbReference type="PANTHER" id="PTHR43794">
    <property type="entry name" value="AMINOHYDROLASE SSNA-RELATED"/>
    <property type="match status" value="1"/>
</dbReference>
<reference evidence="3 4" key="1">
    <citation type="submission" date="2019-06" db="EMBL/GenBank/DDBJ databases">
        <title>Sequencing the genomes of 1000 actinobacteria strains.</title>
        <authorList>
            <person name="Klenk H.-P."/>
        </authorList>
    </citation>
    <scope>NUCLEOTIDE SEQUENCE [LARGE SCALE GENOMIC DNA]</scope>
    <source>
        <strain evidence="3 4">DSM 20169</strain>
    </source>
</reference>
<proteinExistence type="predicted"/>
<dbReference type="GO" id="GO:0016810">
    <property type="term" value="F:hydrolase activity, acting on carbon-nitrogen (but not peptide) bonds"/>
    <property type="evidence" value="ECO:0007669"/>
    <property type="project" value="InterPro"/>
</dbReference>
<dbReference type="NCBIfam" id="NF004801">
    <property type="entry name" value="PRK06151.1"/>
    <property type="match status" value="1"/>
</dbReference>
<organism evidence="3 4">
    <name type="scientific">Microbacterium saperdae</name>
    <dbReference type="NCBI Taxonomy" id="69368"/>
    <lineage>
        <taxon>Bacteria</taxon>
        <taxon>Bacillati</taxon>
        <taxon>Actinomycetota</taxon>
        <taxon>Actinomycetes</taxon>
        <taxon>Micrococcales</taxon>
        <taxon>Microbacteriaceae</taxon>
        <taxon>Microbacterium</taxon>
    </lineage>
</organism>
<dbReference type="InterPro" id="IPR050287">
    <property type="entry name" value="MTA/SAH_deaminase"/>
</dbReference>
<keyword evidence="1 3" id="KW-0378">Hydrolase</keyword>